<dbReference type="PANTHER" id="PTHR45947:SF3">
    <property type="entry name" value="SULFOQUINOVOSYL TRANSFERASE SQD2"/>
    <property type="match status" value="1"/>
</dbReference>
<evidence type="ECO:0000259" key="5">
    <source>
        <dbReference type="Pfam" id="PF00534"/>
    </source>
</evidence>
<dbReference type="InterPro" id="IPR028098">
    <property type="entry name" value="Glyco_trans_4-like_N"/>
</dbReference>
<evidence type="ECO:0000256" key="1">
    <source>
        <dbReference type="ARBA" id="ARBA00021292"/>
    </source>
</evidence>
<dbReference type="Proteomes" id="UP000257080">
    <property type="component" value="Unassembled WGS sequence"/>
</dbReference>
<dbReference type="AlphaFoldDB" id="A0A3E0WDY2"/>
<dbReference type="InterPro" id="IPR001296">
    <property type="entry name" value="Glyco_trans_1"/>
</dbReference>
<keyword evidence="2" id="KW-0328">Glycosyltransferase</keyword>
<proteinExistence type="predicted"/>
<sequence>MNLERIGLVSLHTSPLAAPGSGDAGGMNVYVVALGEAMHRAGYDVELLTRATSADQPPLDHTAGGVPVRFLVAGPLRAVPKRDLPAMVGRFQGALAEVPRFDVLHSHYWLSGLAALPVAAMGGIPHIQSLHTVAALKNARLAPGDPAEPTNRLNSERMLVTRSRGTIVSTAAERDSILADYQARPERVHVVAPGVDTTLFHPAPVPPASGMTGRATRTESGMTGSTRTAPHRPFILTLGRIQRLKGQDLAIRTLAAIPPAVRPDLVIAGAATPGTEQYLDELKALATGLGIADRVRFAGTQSRQDAAQLLRDASLVLMTSHSETFGLVALEAAASGTPVVAGRTSGLVSSVSDGVSGVLVDDREPASWAWVVSRLLGDPVRFAQLSASATAYGVRHSWNQTAHETLLLYLKAAVR</sequence>
<dbReference type="Pfam" id="PF13579">
    <property type="entry name" value="Glyco_trans_4_4"/>
    <property type="match status" value="1"/>
</dbReference>
<feature type="domain" description="Glycosyltransferase subfamily 4-like N-terminal" evidence="6">
    <location>
        <begin position="25"/>
        <end position="194"/>
    </location>
</feature>
<gene>
    <name evidence="7" type="ORF">B7R25_00570</name>
</gene>
<evidence type="ECO:0000256" key="2">
    <source>
        <dbReference type="ARBA" id="ARBA00022676"/>
    </source>
</evidence>
<dbReference type="GO" id="GO:0016758">
    <property type="term" value="F:hexosyltransferase activity"/>
    <property type="evidence" value="ECO:0007669"/>
    <property type="project" value="TreeGrafter"/>
</dbReference>
<dbReference type="Gene3D" id="3.40.50.2000">
    <property type="entry name" value="Glycogen Phosphorylase B"/>
    <property type="match status" value="2"/>
</dbReference>
<feature type="region of interest" description="Disordered" evidence="4">
    <location>
        <begin position="201"/>
        <end position="229"/>
    </location>
</feature>
<feature type="compositionally biased region" description="Polar residues" evidence="4">
    <location>
        <begin position="218"/>
        <end position="228"/>
    </location>
</feature>
<evidence type="ECO:0000259" key="6">
    <source>
        <dbReference type="Pfam" id="PF13579"/>
    </source>
</evidence>
<dbReference type="Pfam" id="PF00534">
    <property type="entry name" value="Glycos_transf_1"/>
    <property type="match status" value="1"/>
</dbReference>
<organism evidence="7 8">
    <name type="scientific">Subtercola boreus</name>
    <dbReference type="NCBI Taxonomy" id="120213"/>
    <lineage>
        <taxon>Bacteria</taxon>
        <taxon>Bacillati</taxon>
        <taxon>Actinomycetota</taxon>
        <taxon>Actinomycetes</taxon>
        <taxon>Micrococcales</taxon>
        <taxon>Microbacteriaceae</taxon>
        <taxon>Subtercola</taxon>
    </lineage>
</organism>
<keyword evidence="3" id="KW-0808">Transferase</keyword>
<dbReference type="SUPFAM" id="SSF53756">
    <property type="entry name" value="UDP-Glycosyltransferase/glycogen phosphorylase"/>
    <property type="match status" value="1"/>
</dbReference>
<protein>
    <recommendedName>
        <fullName evidence="1">D-inositol 3-phosphate glycosyltransferase</fullName>
    </recommendedName>
</protein>
<accession>A0A3E0WDY2</accession>
<evidence type="ECO:0000256" key="4">
    <source>
        <dbReference type="SAM" id="MobiDB-lite"/>
    </source>
</evidence>
<feature type="domain" description="Glycosyl transferase family 1" evidence="5">
    <location>
        <begin position="231"/>
        <end position="381"/>
    </location>
</feature>
<dbReference type="RefSeq" id="WP_116417042.1">
    <property type="nucleotide sequence ID" value="NZ_NBXC01000002.1"/>
</dbReference>
<dbReference type="EMBL" id="NBXE01000002">
    <property type="protein sequence ID" value="RFA29522.1"/>
    <property type="molecule type" value="Genomic_DNA"/>
</dbReference>
<reference evidence="7 8" key="1">
    <citation type="submission" date="2017-04" db="EMBL/GenBank/DDBJ databases">
        <title>Comparative genome analysis of Subtercola boreus.</title>
        <authorList>
            <person name="Cho Y.-J."/>
            <person name="Cho A."/>
            <person name="Kim O.-S."/>
            <person name="Lee J.-I."/>
        </authorList>
    </citation>
    <scope>NUCLEOTIDE SEQUENCE [LARGE SCALE GENOMIC DNA]</scope>
    <source>
        <strain evidence="7 8">P28004</strain>
    </source>
</reference>
<dbReference type="InterPro" id="IPR050194">
    <property type="entry name" value="Glycosyltransferase_grp1"/>
</dbReference>
<dbReference type="PANTHER" id="PTHR45947">
    <property type="entry name" value="SULFOQUINOVOSYL TRANSFERASE SQD2"/>
    <property type="match status" value="1"/>
</dbReference>
<evidence type="ECO:0000256" key="3">
    <source>
        <dbReference type="ARBA" id="ARBA00022679"/>
    </source>
</evidence>
<evidence type="ECO:0000313" key="8">
    <source>
        <dbReference type="Proteomes" id="UP000257080"/>
    </source>
</evidence>
<name>A0A3E0WDY2_9MICO</name>
<dbReference type="GO" id="GO:1901137">
    <property type="term" value="P:carbohydrate derivative biosynthetic process"/>
    <property type="evidence" value="ECO:0007669"/>
    <property type="project" value="UniProtKB-ARBA"/>
</dbReference>
<dbReference type="OrthoDB" id="9810929at2"/>
<comment type="caution">
    <text evidence="7">The sequence shown here is derived from an EMBL/GenBank/DDBJ whole genome shotgun (WGS) entry which is preliminary data.</text>
</comment>
<evidence type="ECO:0000313" key="7">
    <source>
        <dbReference type="EMBL" id="RFA29522.1"/>
    </source>
</evidence>